<name>U2KGD9_9STRE</name>
<dbReference type="Gene3D" id="2.50.20.20">
    <property type="match status" value="1"/>
</dbReference>
<sequence>MKRLSSYVKLKLLGLCQLKEDNLMKKSIKIAILIFTSLLFLGACDHKLTDQKKNNQDNMSTSQLIKKAKTANKKVETVHFDMSLTINSFGKKKSQKMKANLDYGDQADEIERASGEITTRQDGLNSYQEFIFPGTGAYFRNEENAAWGYKDLSTYNIDPDYFDFLDIVYSMKDDLKVKVESDAYTLVLKSQNVDLLSLFKEELNLSLTGYSQSSMKKTFEVSFDKDNFRLKAFKLKMISKSRGSRLSFEVDSKYSKWNKISESKFDAPDDISETNSTSTTSDSSDSQEFSNVS</sequence>
<feature type="compositionally biased region" description="Low complexity" evidence="1">
    <location>
        <begin position="273"/>
        <end position="286"/>
    </location>
</feature>
<dbReference type="HOGENOM" id="CLU_091023_0_0_9"/>
<organism evidence="2 3">
    <name type="scientific">Streptococcus sobrinus W1703</name>
    <dbReference type="NCBI Taxonomy" id="1227275"/>
    <lineage>
        <taxon>Bacteria</taxon>
        <taxon>Bacillati</taxon>
        <taxon>Bacillota</taxon>
        <taxon>Bacilli</taxon>
        <taxon>Lactobacillales</taxon>
        <taxon>Streptococcaceae</taxon>
        <taxon>Streptococcus</taxon>
    </lineage>
</organism>
<gene>
    <name evidence="2" type="ORF">HMPREF1557_02010</name>
</gene>
<evidence type="ECO:0000313" key="2">
    <source>
        <dbReference type="EMBL" id="ERJ73903.1"/>
    </source>
</evidence>
<evidence type="ECO:0000313" key="3">
    <source>
        <dbReference type="Proteomes" id="UP000016617"/>
    </source>
</evidence>
<reference evidence="2 3" key="1">
    <citation type="submission" date="2013-06" db="EMBL/GenBank/DDBJ databases">
        <authorList>
            <person name="Weinstock G."/>
            <person name="Sodergren E."/>
            <person name="Lobos E.A."/>
            <person name="Fulton L."/>
            <person name="Fulton R."/>
            <person name="Courtney L."/>
            <person name="Fronick C."/>
            <person name="O'Laughlin M."/>
            <person name="Godfrey J."/>
            <person name="Wilson R.M."/>
            <person name="Miner T."/>
            <person name="Farmer C."/>
            <person name="Delehaunty K."/>
            <person name="Cordes M."/>
            <person name="Minx P."/>
            <person name="Tomlinson C."/>
            <person name="Chen J."/>
            <person name="Wollam A."/>
            <person name="Pepin K.H."/>
            <person name="Bhonagiri V."/>
            <person name="Zhang X."/>
            <person name="Warren W."/>
            <person name="Mitreva M."/>
            <person name="Mardis E.R."/>
            <person name="Wilson R.K."/>
        </authorList>
    </citation>
    <scope>NUCLEOTIDE SEQUENCE [LARGE SCALE GENOMIC DNA]</scope>
    <source>
        <strain evidence="2 3">W1703</strain>
    </source>
</reference>
<dbReference type="Pfam" id="PF20316">
    <property type="entry name" value="DUF6612"/>
    <property type="match status" value="1"/>
</dbReference>
<dbReference type="Proteomes" id="UP000016617">
    <property type="component" value="Unassembled WGS sequence"/>
</dbReference>
<proteinExistence type="predicted"/>
<dbReference type="AlphaFoldDB" id="U2KGD9"/>
<evidence type="ECO:0000256" key="1">
    <source>
        <dbReference type="SAM" id="MobiDB-lite"/>
    </source>
</evidence>
<dbReference type="InterPro" id="IPR046720">
    <property type="entry name" value="DUF6612"/>
</dbReference>
<protein>
    <submittedName>
        <fullName evidence="2">Uncharacterized protein</fullName>
    </submittedName>
</protein>
<dbReference type="PATRIC" id="fig|1227275.3.peg.1807"/>
<dbReference type="EMBL" id="AWVA01000120">
    <property type="protein sequence ID" value="ERJ73903.1"/>
    <property type="molecule type" value="Genomic_DNA"/>
</dbReference>
<feature type="region of interest" description="Disordered" evidence="1">
    <location>
        <begin position="266"/>
        <end position="293"/>
    </location>
</feature>
<accession>U2KGD9</accession>
<comment type="caution">
    <text evidence="2">The sequence shown here is derived from an EMBL/GenBank/DDBJ whole genome shotgun (WGS) entry which is preliminary data.</text>
</comment>